<evidence type="ECO:0000256" key="1">
    <source>
        <dbReference type="SAM" id="MobiDB-lite"/>
    </source>
</evidence>
<reference evidence="2" key="1">
    <citation type="submission" date="2020-09" db="EMBL/GenBank/DDBJ databases">
        <title>New species isolated from human feces.</title>
        <authorList>
            <person name="Kitahara M."/>
            <person name="Shigeno Y."/>
            <person name="Shime M."/>
            <person name="Matsumoto Y."/>
            <person name="Nakamura S."/>
            <person name="Motooka D."/>
            <person name="Fukuoka S."/>
            <person name="Nishikawa H."/>
            <person name="Benno Y."/>
        </authorList>
    </citation>
    <scope>NUCLEOTIDE SEQUENCE</scope>
    <source>
        <strain evidence="2">MM50</strain>
    </source>
</reference>
<protein>
    <submittedName>
        <fullName evidence="2">Uncharacterized protein</fullName>
    </submittedName>
</protein>
<evidence type="ECO:0000313" key="2">
    <source>
        <dbReference type="EMBL" id="BCK80879.1"/>
    </source>
</evidence>
<sequence length="153" mass="15557">MVGGPLVPQRLAGDKEGTLVKGRQHAAAAGGDDLTDPVADEPVQQLGRCGGPHRGLTEGDLLPVVGGDIDGVEPGGAVEGGDLSGSRSVGAAVDVAAEKGEHAFPGQMQVQLLIVRADDGGLLRIELQKRYLAGDDAHGVAPECEIKAGGWRL</sequence>
<accession>A0A810PXK8</accession>
<name>A0A810PXK8_9FIRM</name>
<dbReference type="Proteomes" id="UP000681035">
    <property type="component" value="Chromosome"/>
</dbReference>
<keyword evidence="3" id="KW-1185">Reference proteome</keyword>
<proteinExistence type="predicted"/>
<dbReference type="AlphaFoldDB" id="A0A810PXK8"/>
<dbReference type="KEGG" id="vcop:MM50RIKEN_06420"/>
<organism evidence="2 3">
    <name type="scientific">Vescimonas coprocola</name>
    <dbReference type="NCBI Taxonomy" id="2714355"/>
    <lineage>
        <taxon>Bacteria</taxon>
        <taxon>Bacillati</taxon>
        <taxon>Bacillota</taxon>
        <taxon>Clostridia</taxon>
        <taxon>Eubacteriales</taxon>
        <taxon>Oscillospiraceae</taxon>
        <taxon>Vescimonas</taxon>
    </lineage>
</organism>
<feature type="region of interest" description="Disordered" evidence="1">
    <location>
        <begin position="25"/>
        <end position="68"/>
    </location>
</feature>
<gene>
    <name evidence="2" type="ORF">MM50RIKEN_06420</name>
</gene>
<dbReference type="EMBL" id="AP023418">
    <property type="protein sequence ID" value="BCK80879.1"/>
    <property type="molecule type" value="Genomic_DNA"/>
</dbReference>
<evidence type="ECO:0000313" key="3">
    <source>
        <dbReference type="Proteomes" id="UP000681035"/>
    </source>
</evidence>